<protein>
    <submittedName>
        <fullName evidence="8">MFS transporter</fullName>
    </submittedName>
</protein>
<evidence type="ECO:0000256" key="1">
    <source>
        <dbReference type="ARBA" id="ARBA00004651"/>
    </source>
</evidence>
<dbReference type="RefSeq" id="WP_154769416.1">
    <property type="nucleotide sequence ID" value="NZ_WLYK01000006.1"/>
</dbReference>
<feature type="domain" description="Major facilitator superfamily (MFS) profile" evidence="7">
    <location>
        <begin position="255"/>
        <end position="448"/>
    </location>
</feature>
<dbReference type="InterPro" id="IPR050495">
    <property type="entry name" value="ATG22/LtaA_families"/>
</dbReference>
<gene>
    <name evidence="8" type="ORF">GIS00_15805</name>
</gene>
<dbReference type="Gene3D" id="1.20.1250.20">
    <property type="entry name" value="MFS general substrate transporter like domains"/>
    <property type="match status" value="1"/>
</dbReference>
<organism evidence="8 9">
    <name type="scientific">Nakamurella alba</name>
    <dbReference type="NCBI Taxonomy" id="2665158"/>
    <lineage>
        <taxon>Bacteria</taxon>
        <taxon>Bacillati</taxon>
        <taxon>Actinomycetota</taxon>
        <taxon>Actinomycetes</taxon>
        <taxon>Nakamurellales</taxon>
        <taxon>Nakamurellaceae</taxon>
        <taxon>Nakamurella</taxon>
    </lineage>
</organism>
<comment type="subcellular location">
    <subcellularLocation>
        <location evidence="1">Cell membrane</location>
        <topology evidence="1">Multi-pass membrane protein</topology>
    </subcellularLocation>
</comment>
<evidence type="ECO:0000256" key="4">
    <source>
        <dbReference type="ARBA" id="ARBA00022989"/>
    </source>
</evidence>
<evidence type="ECO:0000256" key="2">
    <source>
        <dbReference type="ARBA" id="ARBA00022448"/>
    </source>
</evidence>
<reference evidence="8 9" key="1">
    <citation type="submission" date="2019-11" db="EMBL/GenBank/DDBJ databases">
        <authorList>
            <person name="Jiang L.-Q."/>
        </authorList>
    </citation>
    <scope>NUCLEOTIDE SEQUENCE [LARGE SCALE GENOMIC DNA]</scope>
    <source>
        <strain evidence="8 9">YIM 132087</strain>
    </source>
</reference>
<feature type="transmembrane region" description="Helical" evidence="6">
    <location>
        <begin position="201"/>
        <end position="221"/>
    </location>
</feature>
<evidence type="ECO:0000313" key="8">
    <source>
        <dbReference type="EMBL" id="MTD15403.1"/>
    </source>
</evidence>
<name>A0A7K1FQ80_9ACTN</name>
<dbReference type="EMBL" id="WLYK01000006">
    <property type="protein sequence ID" value="MTD15403.1"/>
    <property type="molecule type" value="Genomic_DNA"/>
</dbReference>
<dbReference type="PANTHER" id="PTHR23519">
    <property type="entry name" value="AUTOPHAGY-RELATED PROTEIN 22"/>
    <property type="match status" value="1"/>
</dbReference>
<keyword evidence="4 6" id="KW-1133">Transmembrane helix</keyword>
<keyword evidence="3 6" id="KW-0812">Transmembrane</keyword>
<evidence type="ECO:0000256" key="5">
    <source>
        <dbReference type="ARBA" id="ARBA00023136"/>
    </source>
</evidence>
<proteinExistence type="predicted"/>
<feature type="transmembrane region" description="Helical" evidence="6">
    <location>
        <begin position="411"/>
        <end position="430"/>
    </location>
</feature>
<dbReference type="AlphaFoldDB" id="A0A7K1FQ80"/>
<dbReference type="GO" id="GO:0022857">
    <property type="term" value="F:transmembrane transporter activity"/>
    <property type="evidence" value="ECO:0007669"/>
    <property type="project" value="InterPro"/>
</dbReference>
<feature type="transmembrane region" description="Helical" evidence="6">
    <location>
        <begin position="61"/>
        <end position="81"/>
    </location>
</feature>
<comment type="caution">
    <text evidence="8">The sequence shown here is derived from an EMBL/GenBank/DDBJ whole genome shotgun (WGS) entry which is preliminary data.</text>
</comment>
<feature type="transmembrane region" description="Helical" evidence="6">
    <location>
        <begin position="162"/>
        <end position="181"/>
    </location>
</feature>
<sequence>MADPQLTETDRPAGRGTIFAWGVWDWGASGFNTVVVTFIFSVYLTNVVGDDLPGTIEAGTWYTWSVAAAGVLIAVLAPVSGQQADLGGRRRRSLAIFSILVLLCMIGLFWVRDDSSYFWLGAALIGLGSVFFEIAAVFYNAMLRQISTPATIGRVSGFGWSMGYFGGIFLLLICYFGFIAGDGDTRGFLGISTEDGFNIRVVALVAAVWFGLSALPVLFAVPEVAAAPKRERTPLLSAYRKLFRDIAELFRTDRQIAFFLIASAIFRDGLAAIFHFGAILAVLVYGISDADVLIFGVAANVISAIGALSAGVLDDRVGPRFVIVVSLVGLIITGTVLLFLSGPMMFWIFGLVLCLFVGPAQSASRTFLMRITPPGREGQIFGLYATTGRAVSFLAPGLYGLFAAVLGGQRYGTVGIVIVLLAGLIAMRFVGRPVDKSAAPVTSGTPVS</sequence>
<feature type="transmembrane region" description="Helical" evidence="6">
    <location>
        <begin position="346"/>
        <end position="368"/>
    </location>
</feature>
<dbReference type="Pfam" id="PF11700">
    <property type="entry name" value="ATG22"/>
    <property type="match status" value="1"/>
</dbReference>
<dbReference type="Proteomes" id="UP000460221">
    <property type="component" value="Unassembled WGS sequence"/>
</dbReference>
<keyword evidence="5 6" id="KW-0472">Membrane</keyword>
<feature type="transmembrane region" description="Helical" evidence="6">
    <location>
        <begin position="256"/>
        <end position="287"/>
    </location>
</feature>
<evidence type="ECO:0000313" key="9">
    <source>
        <dbReference type="Proteomes" id="UP000460221"/>
    </source>
</evidence>
<dbReference type="InterPro" id="IPR020846">
    <property type="entry name" value="MFS_dom"/>
</dbReference>
<dbReference type="GO" id="GO:0005886">
    <property type="term" value="C:plasma membrane"/>
    <property type="evidence" value="ECO:0007669"/>
    <property type="project" value="UniProtKB-SubCell"/>
</dbReference>
<evidence type="ECO:0000259" key="7">
    <source>
        <dbReference type="PROSITE" id="PS50850"/>
    </source>
</evidence>
<feature type="transmembrane region" description="Helical" evidence="6">
    <location>
        <begin position="380"/>
        <end position="405"/>
    </location>
</feature>
<feature type="transmembrane region" description="Helical" evidence="6">
    <location>
        <begin position="293"/>
        <end position="313"/>
    </location>
</feature>
<keyword evidence="9" id="KW-1185">Reference proteome</keyword>
<evidence type="ECO:0000256" key="3">
    <source>
        <dbReference type="ARBA" id="ARBA00022692"/>
    </source>
</evidence>
<accession>A0A7K1FQ80</accession>
<feature type="transmembrane region" description="Helical" evidence="6">
    <location>
        <begin position="93"/>
        <end position="111"/>
    </location>
</feature>
<dbReference type="PROSITE" id="PS50850">
    <property type="entry name" value="MFS"/>
    <property type="match status" value="1"/>
</dbReference>
<feature type="transmembrane region" description="Helical" evidence="6">
    <location>
        <begin position="320"/>
        <end position="340"/>
    </location>
</feature>
<evidence type="ECO:0000256" key="6">
    <source>
        <dbReference type="SAM" id="Phobius"/>
    </source>
</evidence>
<feature type="transmembrane region" description="Helical" evidence="6">
    <location>
        <begin position="117"/>
        <end position="141"/>
    </location>
</feature>
<dbReference type="InterPro" id="IPR036259">
    <property type="entry name" value="MFS_trans_sf"/>
</dbReference>
<dbReference type="InterPro" id="IPR024671">
    <property type="entry name" value="Atg22-like"/>
</dbReference>
<feature type="transmembrane region" description="Helical" evidence="6">
    <location>
        <begin position="18"/>
        <end position="41"/>
    </location>
</feature>
<dbReference type="SUPFAM" id="SSF103473">
    <property type="entry name" value="MFS general substrate transporter"/>
    <property type="match status" value="1"/>
</dbReference>
<keyword evidence="2" id="KW-0813">Transport</keyword>
<dbReference type="PANTHER" id="PTHR23519:SF1">
    <property type="entry name" value="AUTOPHAGY-RELATED PROTEIN 22"/>
    <property type="match status" value="1"/>
</dbReference>